<feature type="compositionally biased region" description="Low complexity" evidence="1">
    <location>
        <begin position="226"/>
        <end position="238"/>
    </location>
</feature>
<feature type="compositionally biased region" description="Basic residues" evidence="1">
    <location>
        <begin position="185"/>
        <end position="205"/>
    </location>
</feature>
<organism evidence="2 3">
    <name type="scientific">Streptomyces sannanensis</name>
    <dbReference type="NCBI Taxonomy" id="285536"/>
    <lineage>
        <taxon>Bacteria</taxon>
        <taxon>Bacillati</taxon>
        <taxon>Actinomycetota</taxon>
        <taxon>Actinomycetes</taxon>
        <taxon>Kitasatosporales</taxon>
        <taxon>Streptomycetaceae</taxon>
        <taxon>Streptomyces</taxon>
    </lineage>
</organism>
<gene>
    <name evidence="2" type="ORF">GCM10020367_71590</name>
</gene>
<evidence type="ECO:0000313" key="2">
    <source>
        <dbReference type="EMBL" id="GAA3381209.1"/>
    </source>
</evidence>
<dbReference type="Proteomes" id="UP001499990">
    <property type="component" value="Unassembled WGS sequence"/>
</dbReference>
<sequence>MSAVAASAAVMVPTPRASVDDAAAAMLPMLFVPEASQWLSTSTGRVALDGYSWMQAVHWVAGSGLYDPRRYRSHGPRSFGVTTVRVAQELAQLSPCRPGIDYLVRRTGLSERSVEYHLGMLREAGLLAYVVRGTRVRGAAAQASEFARMIPLEFDVALGVRTAGEGIGRRMTGIAAGRELMAKLAKKASRKVRKPRSKTAAKSARKGADQGVTAVSGEVRCTPIEGGSSTASTAGTTSFPPESKLASGQSKSPTPKKVKRGRRKLNSVGRRFQLAGELVRRVPWMGRASVPRIAWILREVADAGWTTDEVIAFLDCGDAPERVHRPSGFLAGRLKGAVALWPNAEGRARAVQAYRDSRRAEQARHQQWEGDWQAPRSKSVRRLVAEAFAPRPQQQYEDGGDVVAADAVTGVDDLSEDERADLKATAWGEFMRGETTLVTSTVDVYGRPAAERIYGADLVQRALRLASGSRSSLMALGRR</sequence>
<accession>A0ABP6SPH2</accession>
<protein>
    <recommendedName>
        <fullName evidence="4">Transcriptional regulator</fullName>
    </recommendedName>
</protein>
<evidence type="ECO:0008006" key="4">
    <source>
        <dbReference type="Google" id="ProtNLM"/>
    </source>
</evidence>
<dbReference type="RefSeq" id="WP_345045730.1">
    <property type="nucleotide sequence ID" value="NZ_BAAAYL010000003.1"/>
</dbReference>
<reference evidence="3" key="1">
    <citation type="journal article" date="2019" name="Int. J. Syst. Evol. Microbiol.">
        <title>The Global Catalogue of Microorganisms (GCM) 10K type strain sequencing project: providing services to taxonomists for standard genome sequencing and annotation.</title>
        <authorList>
            <consortium name="The Broad Institute Genomics Platform"/>
            <consortium name="The Broad Institute Genome Sequencing Center for Infectious Disease"/>
            <person name="Wu L."/>
            <person name="Ma J."/>
        </authorList>
    </citation>
    <scope>NUCLEOTIDE SEQUENCE [LARGE SCALE GENOMIC DNA]</scope>
    <source>
        <strain evidence="3">JCM 9651</strain>
    </source>
</reference>
<evidence type="ECO:0000313" key="3">
    <source>
        <dbReference type="Proteomes" id="UP001499990"/>
    </source>
</evidence>
<dbReference type="EMBL" id="BAAAYL010000003">
    <property type="protein sequence ID" value="GAA3381209.1"/>
    <property type="molecule type" value="Genomic_DNA"/>
</dbReference>
<comment type="caution">
    <text evidence="2">The sequence shown here is derived from an EMBL/GenBank/DDBJ whole genome shotgun (WGS) entry which is preliminary data.</text>
</comment>
<proteinExistence type="predicted"/>
<feature type="compositionally biased region" description="Basic residues" evidence="1">
    <location>
        <begin position="254"/>
        <end position="265"/>
    </location>
</feature>
<evidence type="ECO:0000256" key="1">
    <source>
        <dbReference type="SAM" id="MobiDB-lite"/>
    </source>
</evidence>
<name>A0ABP6SPH2_9ACTN</name>
<feature type="region of interest" description="Disordered" evidence="1">
    <location>
        <begin position="185"/>
        <end position="266"/>
    </location>
</feature>
<keyword evidence="3" id="KW-1185">Reference proteome</keyword>